<dbReference type="RefSeq" id="WP_012137446.1">
    <property type="nucleotide sequence ID" value="NZ_KE007317.1"/>
</dbReference>
<comment type="caution">
    <text evidence="3">The sequence shown here is derived from an EMBL/GenBank/DDBJ whole genome shotgun (WGS) entry which is preliminary data.</text>
</comment>
<dbReference type="STRING" id="1318628.MARLIPOL_07204"/>
<dbReference type="SUPFAM" id="SSF52768">
    <property type="entry name" value="Arginase/deacetylase"/>
    <property type="match status" value="1"/>
</dbReference>
<dbReference type="PRINTS" id="PR01270">
    <property type="entry name" value="HDASUPER"/>
</dbReference>
<dbReference type="InterPro" id="IPR023696">
    <property type="entry name" value="Ureohydrolase_dom_sf"/>
</dbReference>
<dbReference type="PANTHER" id="PTHR10625">
    <property type="entry name" value="HISTONE DEACETYLASE HDAC1-RELATED"/>
    <property type="match status" value="1"/>
</dbReference>
<evidence type="ECO:0000256" key="1">
    <source>
        <dbReference type="ARBA" id="ARBA00005947"/>
    </source>
</evidence>
<accession>R8B1S1</accession>
<evidence type="ECO:0000313" key="3">
    <source>
        <dbReference type="EMBL" id="EON92520.1"/>
    </source>
</evidence>
<gene>
    <name evidence="3" type="ORF">MARLIPOL_07204</name>
</gene>
<evidence type="ECO:0000313" key="4">
    <source>
        <dbReference type="Proteomes" id="UP000016540"/>
    </source>
</evidence>
<keyword evidence="4" id="KW-1185">Reference proteome</keyword>
<dbReference type="HOGENOM" id="CLU_007727_1_0_6"/>
<sequence length="281" mass="30777">MLKLGYLAQTLSSRGLATLIDPGILDTDLLYELHDPAYVDAFLNGKKPLAISQNLPWSAMLRSAVLAMQAGQLKAASIAMEHGIAANLANGFHHAKYARGGGFCTFNGLALTALAFPQHRVFVLDCDEHGGNGTEDFTERLPNLYNYSIFGKRFGCIGGHRSVADSLEAGPFNFSAYQQALERAFATMSGWKPDLVVYQAGVDCHQQDPIGRGFLSASELKERDWLVFEYCRRQSIPVVFTMAGGYHELEQVAELHTNTFISASATQFSLSTKPENAKFSL</sequence>
<dbReference type="GO" id="GO:0004407">
    <property type="term" value="F:histone deacetylase activity"/>
    <property type="evidence" value="ECO:0007669"/>
    <property type="project" value="TreeGrafter"/>
</dbReference>
<name>R8B1S1_9GAMM</name>
<dbReference type="InterPro" id="IPR023801">
    <property type="entry name" value="His_deacetylse_dom"/>
</dbReference>
<comment type="similarity">
    <text evidence="1">Belongs to the histone deacetylase family.</text>
</comment>
<dbReference type="AlphaFoldDB" id="R8B1S1"/>
<dbReference type="InterPro" id="IPR000286">
    <property type="entry name" value="HDACs"/>
</dbReference>
<dbReference type="InterPro" id="IPR037138">
    <property type="entry name" value="His_deacetylse_dom_sf"/>
</dbReference>
<protein>
    <submittedName>
        <fullName evidence="3">Histone deacetylase</fullName>
    </submittedName>
</protein>
<dbReference type="Pfam" id="PF00850">
    <property type="entry name" value="Hist_deacetyl"/>
    <property type="match status" value="1"/>
</dbReference>
<dbReference type="PATRIC" id="fig|1318628.3.peg.1444"/>
<dbReference type="eggNOG" id="COG0123">
    <property type="taxonomic scope" value="Bacteria"/>
</dbReference>
<dbReference type="EMBL" id="ASAD01000010">
    <property type="protein sequence ID" value="EON92520.1"/>
    <property type="molecule type" value="Genomic_DNA"/>
</dbReference>
<proteinExistence type="inferred from homology"/>
<evidence type="ECO:0000259" key="2">
    <source>
        <dbReference type="Pfam" id="PF00850"/>
    </source>
</evidence>
<dbReference type="Proteomes" id="UP000016540">
    <property type="component" value="Unassembled WGS sequence"/>
</dbReference>
<reference evidence="3 4" key="1">
    <citation type="journal article" date="2013" name="Genome Announc.">
        <title>Draft Genome Sequence of the Moderately Halophilic Bacterium Marinobacter lipolyticus Strain SM19.</title>
        <authorList>
            <person name="Papke R.T."/>
            <person name="de la Haba R.R."/>
            <person name="Infante-Dominguez C."/>
            <person name="Perez D."/>
            <person name="Sanchez-Porro C."/>
            <person name="Lapierre P."/>
            <person name="Ventosa A."/>
        </authorList>
    </citation>
    <scope>NUCLEOTIDE SEQUENCE [LARGE SCALE GENOMIC DNA]</scope>
    <source>
        <strain evidence="3 4">SM19</strain>
    </source>
</reference>
<dbReference type="GO" id="GO:0040029">
    <property type="term" value="P:epigenetic regulation of gene expression"/>
    <property type="evidence" value="ECO:0007669"/>
    <property type="project" value="TreeGrafter"/>
</dbReference>
<dbReference type="Gene3D" id="3.40.800.20">
    <property type="entry name" value="Histone deacetylase domain"/>
    <property type="match status" value="1"/>
</dbReference>
<feature type="domain" description="Histone deacetylase" evidence="2">
    <location>
        <begin position="15"/>
        <end position="257"/>
    </location>
</feature>
<organism evidence="3 4">
    <name type="scientific">Marinobacter lipolyticus SM19</name>
    <dbReference type="NCBI Taxonomy" id="1318628"/>
    <lineage>
        <taxon>Bacteria</taxon>
        <taxon>Pseudomonadati</taxon>
        <taxon>Pseudomonadota</taxon>
        <taxon>Gammaproteobacteria</taxon>
        <taxon>Pseudomonadales</taxon>
        <taxon>Marinobacteraceae</taxon>
        <taxon>Marinobacter</taxon>
    </lineage>
</organism>
<dbReference type="PANTHER" id="PTHR10625:SF19">
    <property type="entry name" value="HISTONE DEACETYLASE 12"/>
    <property type="match status" value="1"/>
</dbReference>